<dbReference type="EMBL" id="JAGIZQ010000001">
    <property type="protein sequence ID" value="KAH6650201.1"/>
    <property type="molecule type" value="Genomic_DNA"/>
</dbReference>
<protein>
    <submittedName>
        <fullName evidence="1">Shr3 amino acid permease chaperone</fullName>
    </submittedName>
</protein>
<proteinExistence type="predicted"/>
<evidence type="ECO:0000313" key="2">
    <source>
        <dbReference type="Proteomes" id="UP000724584"/>
    </source>
</evidence>
<name>A0ACB7PRW7_9PEZI</name>
<sequence length="234" mass="25104">MPTQWVDWSKTTRSQDYRGSGSFATFLIIGPVCFALGILFASFPYDFPLLWTSDPIPPSYLDHLETHLRFMHQAPPLIARMLHIIVFVGFLGFFIKLFRPSEANILFDGGSLMLYVIGAGVYLSNIVKGMRAVSQPGGLAAAEAEARAAGLMGAAPGGAAHHAGPVSGEVVLGREDSLRVLSASHVILALVLVGVLVLQAGQWYAERKEADEVAQLDREAADRKGAAGSGKKKL</sequence>
<keyword evidence="2" id="KW-1185">Reference proteome</keyword>
<gene>
    <name evidence="1" type="ORF">F5144DRAFT_608209</name>
</gene>
<reference evidence="1 2" key="1">
    <citation type="journal article" date="2021" name="Nat. Commun.">
        <title>Genetic determinants of endophytism in the Arabidopsis root mycobiome.</title>
        <authorList>
            <person name="Mesny F."/>
            <person name="Miyauchi S."/>
            <person name="Thiergart T."/>
            <person name="Pickel B."/>
            <person name="Atanasova L."/>
            <person name="Karlsson M."/>
            <person name="Huettel B."/>
            <person name="Barry K.W."/>
            <person name="Haridas S."/>
            <person name="Chen C."/>
            <person name="Bauer D."/>
            <person name="Andreopoulos W."/>
            <person name="Pangilinan J."/>
            <person name="LaButti K."/>
            <person name="Riley R."/>
            <person name="Lipzen A."/>
            <person name="Clum A."/>
            <person name="Drula E."/>
            <person name="Henrissat B."/>
            <person name="Kohler A."/>
            <person name="Grigoriev I.V."/>
            <person name="Martin F.M."/>
            <person name="Hacquard S."/>
        </authorList>
    </citation>
    <scope>NUCLEOTIDE SEQUENCE [LARGE SCALE GENOMIC DNA]</scope>
    <source>
        <strain evidence="1 2">MPI-SDFR-AT-0079</strain>
    </source>
</reference>
<accession>A0ACB7PRW7</accession>
<dbReference type="Proteomes" id="UP000724584">
    <property type="component" value="Unassembled WGS sequence"/>
</dbReference>
<evidence type="ECO:0000313" key="1">
    <source>
        <dbReference type="EMBL" id="KAH6650201.1"/>
    </source>
</evidence>
<organism evidence="1 2">
    <name type="scientific">Chaetomium tenue</name>
    <dbReference type="NCBI Taxonomy" id="1854479"/>
    <lineage>
        <taxon>Eukaryota</taxon>
        <taxon>Fungi</taxon>
        <taxon>Dikarya</taxon>
        <taxon>Ascomycota</taxon>
        <taxon>Pezizomycotina</taxon>
        <taxon>Sordariomycetes</taxon>
        <taxon>Sordariomycetidae</taxon>
        <taxon>Sordariales</taxon>
        <taxon>Chaetomiaceae</taxon>
        <taxon>Chaetomium</taxon>
    </lineage>
</organism>
<comment type="caution">
    <text evidence="1">The sequence shown here is derived from an EMBL/GenBank/DDBJ whole genome shotgun (WGS) entry which is preliminary data.</text>
</comment>